<dbReference type="Proteomes" id="UP000887574">
    <property type="component" value="Unplaced"/>
</dbReference>
<dbReference type="GO" id="GO:0003677">
    <property type="term" value="F:DNA binding"/>
    <property type="evidence" value="ECO:0007669"/>
    <property type="project" value="UniProtKB-KW"/>
</dbReference>
<dbReference type="Gene3D" id="1.10.10.60">
    <property type="entry name" value="Homeodomain-like"/>
    <property type="match status" value="1"/>
</dbReference>
<dbReference type="AlphaFoldDB" id="A0A915D1Q4"/>
<organism evidence="3 4">
    <name type="scientific">Ditylenchus dipsaci</name>
    <dbReference type="NCBI Taxonomy" id="166011"/>
    <lineage>
        <taxon>Eukaryota</taxon>
        <taxon>Metazoa</taxon>
        <taxon>Ecdysozoa</taxon>
        <taxon>Nematoda</taxon>
        <taxon>Chromadorea</taxon>
        <taxon>Rhabditida</taxon>
        <taxon>Tylenchina</taxon>
        <taxon>Tylenchomorpha</taxon>
        <taxon>Sphaerularioidea</taxon>
        <taxon>Anguinidae</taxon>
        <taxon>Anguininae</taxon>
        <taxon>Ditylenchus</taxon>
    </lineage>
</organism>
<evidence type="ECO:0000256" key="1">
    <source>
        <dbReference type="ARBA" id="ARBA00023125"/>
    </source>
</evidence>
<feature type="domain" description="HTH CENPB-type" evidence="2">
    <location>
        <begin position="87"/>
        <end position="123"/>
    </location>
</feature>
<name>A0A915D1Q4_9BILA</name>
<evidence type="ECO:0000259" key="2">
    <source>
        <dbReference type="Pfam" id="PF03221"/>
    </source>
</evidence>
<evidence type="ECO:0000313" key="3">
    <source>
        <dbReference type="Proteomes" id="UP000887574"/>
    </source>
</evidence>
<dbReference type="InterPro" id="IPR006600">
    <property type="entry name" value="HTH_CenpB_DNA-bd_dom"/>
</dbReference>
<evidence type="ECO:0000313" key="4">
    <source>
        <dbReference type="WBParaSite" id="jg14520"/>
    </source>
</evidence>
<dbReference type="WBParaSite" id="jg14520">
    <property type="protein sequence ID" value="jg14520"/>
    <property type="gene ID" value="jg14520"/>
</dbReference>
<protein>
    <submittedName>
        <fullName evidence="4">HTH CENPB-type domain-containing protein</fullName>
    </submittedName>
</protein>
<keyword evidence="3" id="KW-1185">Reference proteome</keyword>
<dbReference type="Pfam" id="PF03221">
    <property type="entry name" value="HTH_Tnp_Tc5"/>
    <property type="match status" value="1"/>
</dbReference>
<proteinExistence type="predicted"/>
<accession>A0A915D1Q4</accession>
<sequence>MMRGGSCTGDYMGAMKRRRNVETATKLEAIEWARRYSNHSAASKFNVTRSRIKDWKKKEDELRCQVKNTARGSKRKRLDGGGRYVSNPELDVELAEWVRIKRENKQPVSRQIITNKATELFRIGWLVELFPASTSFRLPPSHNNCTEAARELRRSCRQIYRPLGAKKEGCQV</sequence>
<reference evidence="4" key="1">
    <citation type="submission" date="2022-11" db="UniProtKB">
        <authorList>
            <consortium name="WormBaseParasite"/>
        </authorList>
    </citation>
    <scope>IDENTIFICATION</scope>
</reference>
<keyword evidence="1" id="KW-0238">DNA-binding</keyword>